<dbReference type="InterPro" id="IPR039426">
    <property type="entry name" value="TonB-dep_rcpt-like"/>
</dbReference>
<evidence type="ECO:0000256" key="7">
    <source>
        <dbReference type="ARBA" id="ARBA00023136"/>
    </source>
</evidence>
<dbReference type="InterPro" id="IPR036942">
    <property type="entry name" value="Beta-barrel_TonB_sf"/>
</dbReference>
<dbReference type="InterPro" id="IPR037066">
    <property type="entry name" value="Plug_dom_sf"/>
</dbReference>
<dbReference type="Proteomes" id="UP000054893">
    <property type="component" value="Unassembled WGS sequence"/>
</dbReference>
<dbReference type="Gene3D" id="2.40.170.20">
    <property type="entry name" value="TonB-dependent receptor, beta-barrel domain"/>
    <property type="match status" value="1"/>
</dbReference>
<dbReference type="Pfam" id="PF00593">
    <property type="entry name" value="TonB_dep_Rec_b-barrel"/>
    <property type="match status" value="1"/>
</dbReference>
<reference evidence="16 17" key="1">
    <citation type="submission" date="2016-01" db="EMBL/GenBank/DDBJ databases">
        <authorList>
            <person name="Oliw E.H."/>
        </authorList>
    </citation>
    <scope>NUCLEOTIDE SEQUENCE [LARGE SCALE GENOMIC DNA]</scope>
    <source>
        <strain evidence="16">LMG 22029</strain>
    </source>
</reference>
<feature type="chain" id="PRO_5007810520" evidence="13">
    <location>
        <begin position="37"/>
        <end position="842"/>
    </location>
</feature>
<name>A0A158H8E2_CABSO</name>
<evidence type="ECO:0000256" key="1">
    <source>
        <dbReference type="ARBA" id="ARBA00004571"/>
    </source>
</evidence>
<dbReference type="PANTHER" id="PTHR47234:SF3">
    <property type="entry name" value="SECRETIN_TONB SHORT N-TERMINAL DOMAIN-CONTAINING PROTEIN"/>
    <property type="match status" value="1"/>
</dbReference>
<dbReference type="GO" id="GO:0009279">
    <property type="term" value="C:cell outer membrane"/>
    <property type="evidence" value="ECO:0007669"/>
    <property type="project" value="UniProtKB-SubCell"/>
</dbReference>
<dbReference type="CDD" id="cd01347">
    <property type="entry name" value="ligand_gated_channel"/>
    <property type="match status" value="1"/>
</dbReference>
<evidence type="ECO:0000313" key="17">
    <source>
        <dbReference type="Proteomes" id="UP000054893"/>
    </source>
</evidence>
<feature type="domain" description="TonB-dependent receptor plug" evidence="15">
    <location>
        <begin position="65"/>
        <end position="181"/>
    </location>
</feature>
<evidence type="ECO:0000256" key="6">
    <source>
        <dbReference type="ARBA" id="ARBA00023077"/>
    </source>
</evidence>
<dbReference type="AlphaFoldDB" id="A0A158H8E2"/>
<dbReference type="PANTHER" id="PTHR47234">
    <property type="match status" value="1"/>
</dbReference>
<evidence type="ECO:0000313" key="16">
    <source>
        <dbReference type="EMBL" id="SAL40585.1"/>
    </source>
</evidence>
<evidence type="ECO:0000256" key="4">
    <source>
        <dbReference type="ARBA" id="ARBA00022452"/>
    </source>
</evidence>
<evidence type="ECO:0000256" key="11">
    <source>
        <dbReference type="RuleBase" id="RU003357"/>
    </source>
</evidence>
<comment type="subcellular location">
    <subcellularLocation>
        <location evidence="1 10">Cell outer membrane</location>
        <topology evidence="1 10">Multi-pass membrane protein</topology>
    </subcellularLocation>
</comment>
<keyword evidence="9 10" id="KW-0998">Cell outer membrane</keyword>
<dbReference type="InterPro" id="IPR012910">
    <property type="entry name" value="Plug_dom"/>
</dbReference>
<keyword evidence="7 10" id="KW-0472">Membrane</keyword>
<evidence type="ECO:0000256" key="9">
    <source>
        <dbReference type="ARBA" id="ARBA00023237"/>
    </source>
</evidence>
<keyword evidence="4 10" id="KW-1134">Transmembrane beta strand</keyword>
<keyword evidence="3 10" id="KW-0813">Transport</keyword>
<protein>
    <submittedName>
        <fullName evidence="16">TonB-dependent receptor</fullName>
    </submittedName>
</protein>
<evidence type="ECO:0000256" key="12">
    <source>
        <dbReference type="SAM" id="MobiDB-lite"/>
    </source>
</evidence>
<feature type="region of interest" description="Disordered" evidence="12">
    <location>
        <begin position="251"/>
        <end position="271"/>
    </location>
</feature>
<dbReference type="Gene3D" id="2.170.130.10">
    <property type="entry name" value="TonB-dependent receptor, plug domain"/>
    <property type="match status" value="1"/>
</dbReference>
<evidence type="ECO:0000256" key="3">
    <source>
        <dbReference type="ARBA" id="ARBA00022448"/>
    </source>
</evidence>
<accession>A0A158H8E2</accession>
<evidence type="ECO:0000259" key="15">
    <source>
        <dbReference type="Pfam" id="PF07715"/>
    </source>
</evidence>
<keyword evidence="6 11" id="KW-0798">TonB box</keyword>
<evidence type="ECO:0000256" key="5">
    <source>
        <dbReference type="ARBA" id="ARBA00022692"/>
    </source>
</evidence>
<evidence type="ECO:0000256" key="10">
    <source>
        <dbReference type="PROSITE-ProRule" id="PRU01360"/>
    </source>
</evidence>
<dbReference type="SUPFAM" id="SSF56935">
    <property type="entry name" value="Porins"/>
    <property type="match status" value="1"/>
</dbReference>
<proteinExistence type="inferred from homology"/>
<feature type="domain" description="TonB-dependent receptor-like beta-barrel" evidence="14">
    <location>
        <begin position="349"/>
        <end position="796"/>
    </location>
</feature>
<dbReference type="RefSeq" id="WP_060857397.1">
    <property type="nucleotide sequence ID" value="NZ_FCOC02000014.1"/>
</dbReference>
<evidence type="ECO:0000259" key="14">
    <source>
        <dbReference type="Pfam" id="PF00593"/>
    </source>
</evidence>
<dbReference type="Pfam" id="PF07715">
    <property type="entry name" value="Plug"/>
    <property type="match status" value="1"/>
</dbReference>
<gene>
    <name evidence="16" type="ORF">AWB64_04324</name>
</gene>
<evidence type="ECO:0000256" key="2">
    <source>
        <dbReference type="ARBA" id="ARBA00009810"/>
    </source>
</evidence>
<comment type="similarity">
    <text evidence="2 10 11">Belongs to the TonB-dependent receptor family.</text>
</comment>
<organism evidence="16 17">
    <name type="scientific">Caballeronia sordidicola</name>
    <name type="common">Burkholderia sordidicola</name>
    <dbReference type="NCBI Taxonomy" id="196367"/>
    <lineage>
        <taxon>Bacteria</taxon>
        <taxon>Pseudomonadati</taxon>
        <taxon>Pseudomonadota</taxon>
        <taxon>Betaproteobacteria</taxon>
        <taxon>Burkholderiales</taxon>
        <taxon>Burkholderiaceae</taxon>
        <taxon>Caballeronia</taxon>
    </lineage>
</organism>
<dbReference type="EMBL" id="FCOC02000014">
    <property type="protein sequence ID" value="SAL40585.1"/>
    <property type="molecule type" value="Genomic_DNA"/>
</dbReference>
<dbReference type="InterPro" id="IPR000531">
    <property type="entry name" value="Beta-barrel_TonB"/>
</dbReference>
<sequence>MSRPDRRNARVSKRSTPRLAAISVALGGLYGAGAWAQSVTAGSDIAKVQDVVVTTGSRGDTKTVADSLAPISVISDAELAKTGKQNLRDALASLDPTYANVPGFKGQQGIGVNTASLRGLSGNEVLVLVNGKRRHSSAVVIAGIGGTGTDLDLIPVSAIDHIEILKDGAAAQYGSDAIAGVINIILKSDSSGGSLSGEYGQNANANVGGLGQNGRTGNFSLNQGIALPHGGSLNLSAAVVTQKDTNVAGPVPNNTNIYPLLPNGSPDPRETTNSRYRQIMGQPNTQTQNFSYNFNLPINDSIQVYSNATYSHRFSQGFGTYRSASSSQNNLSFYPEGFLPQFAVQDNDYQVVAGVKGTNLLGWDWDLSTSYGRDDARVENNNALSPSFGPASATNFYLGTLVAGEWTTNLDLTRKFNTGLFDKPLQVSFGFEHRYDEFQQTVGDYQSYAQGGYVPATGPFAGQPISPGSAGMGGFSPAAAGSYGRTNDAAYIDLAQALTSKWTVDLAGRFEHYNQGVGNVASGKLSTRYEFSPALAVRGTVSNGFAAPSLQDTYFTNISSSYNRDVFTGAWIQQIAKLVPASNPAAQALGATALKPEKSTSFSVGFVLKPIERLNVSVDAYQIVIEDRIVQSTALQGSAVQALLTAAGQSPNQTVSYFANAGTTVTQGVDVIADYFTPLGKYGDVKWTLMSTQQNQQIRSLNNPGILSAKGVQLIGRDAQGRLTVANPKNITSLSGDWTYGKFGLFVKETRYSSVTGLNAISADRDEHVPAAFITDLNLSYWLTKKSRLSIGANNLFNKKPPNLPDAAIQYFGFPVSTPNPSWYSPYGVNGGFYYARLDVVW</sequence>
<feature type="signal peptide" evidence="13">
    <location>
        <begin position="1"/>
        <end position="36"/>
    </location>
</feature>
<evidence type="ECO:0000256" key="8">
    <source>
        <dbReference type="ARBA" id="ARBA00023170"/>
    </source>
</evidence>
<keyword evidence="13" id="KW-0732">Signal</keyword>
<dbReference type="PROSITE" id="PS52016">
    <property type="entry name" value="TONB_DEPENDENT_REC_3"/>
    <property type="match status" value="1"/>
</dbReference>
<evidence type="ECO:0000256" key="13">
    <source>
        <dbReference type="SAM" id="SignalP"/>
    </source>
</evidence>
<keyword evidence="5 10" id="KW-0812">Transmembrane</keyword>
<keyword evidence="8 16" id="KW-0675">Receptor</keyword>